<accession>A4Y0Y3</accession>
<evidence type="ECO:0000313" key="3">
    <source>
        <dbReference type="EMBL" id="ABP87249.1"/>
    </source>
</evidence>
<evidence type="ECO:0000256" key="2">
    <source>
        <dbReference type="SAM" id="MobiDB-lite"/>
    </source>
</evidence>
<gene>
    <name evidence="3" type="ordered locus">Pmen_4502</name>
</gene>
<dbReference type="STRING" id="399739.Pmen_4502"/>
<evidence type="ECO:0000256" key="1">
    <source>
        <dbReference type="PROSITE-ProRule" id="PRU00339"/>
    </source>
</evidence>
<dbReference type="PROSITE" id="PS51257">
    <property type="entry name" value="PROKAR_LIPOPROTEIN"/>
    <property type="match status" value="1"/>
</dbReference>
<proteinExistence type="predicted"/>
<name>A4Y0Y3_ECTM1</name>
<dbReference type="PROSITE" id="PS50005">
    <property type="entry name" value="TPR"/>
    <property type="match status" value="1"/>
</dbReference>
<dbReference type="KEGG" id="pmy:Pmen_4502"/>
<keyword evidence="1" id="KW-0802">TPR repeat</keyword>
<dbReference type="InterPro" id="IPR019734">
    <property type="entry name" value="TPR_rpt"/>
</dbReference>
<feature type="compositionally biased region" description="Basic and acidic residues" evidence="2">
    <location>
        <begin position="149"/>
        <end position="166"/>
    </location>
</feature>
<dbReference type="eggNOG" id="ENOG502ZHAC">
    <property type="taxonomic scope" value="Bacteria"/>
</dbReference>
<dbReference type="AlphaFoldDB" id="A4Y0Y3"/>
<dbReference type="EMBL" id="CP000680">
    <property type="protein sequence ID" value="ABP87249.1"/>
    <property type="molecule type" value="Genomic_DNA"/>
</dbReference>
<reference evidence="3" key="1">
    <citation type="submission" date="2007-04" db="EMBL/GenBank/DDBJ databases">
        <title>Complete sequence of Pseudomonas mendocina ymp.</title>
        <authorList>
            <consortium name="US DOE Joint Genome Institute"/>
            <person name="Copeland A."/>
            <person name="Lucas S."/>
            <person name="Lapidus A."/>
            <person name="Barry K."/>
            <person name="Glavina del Rio T."/>
            <person name="Dalin E."/>
            <person name="Tice H."/>
            <person name="Pitluck S."/>
            <person name="Kiss H."/>
            <person name="Brettin T."/>
            <person name="Detter J.C."/>
            <person name="Bruce D."/>
            <person name="Han C."/>
            <person name="Schmutz J."/>
            <person name="Larimer F."/>
            <person name="Land M."/>
            <person name="Hauser L."/>
            <person name="Kyrpides N."/>
            <person name="Mikhailova N."/>
            <person name="Hersman L."/>
            <person name="Dubois J."/>
            <person name="Maurice P."/>
            <person name="Richardson P."/>
        </authorList>
    </citation>
    <scope>NUCLEOTIDE SEQUENCE [LARGE SCALE GENOMIC DNA]</scope>
    <source>
        <strain evidence="3">Ymp</strain>
    </source>
</reference>
<feature type="region of interest" description="Disordered" evidence="2">
    <location>
        <begin position="147"/>
        <end position="193"/>
    </location>
</feature>
<organism evidence="3">
    <name type="scientific">Ectopseudomonas mendocina (strain ymp)</name>
    <name type="common">Pseudomonas mendocina</name>
    <dbReference type="NCBI Taxonomy" id="399739"/>
    <lineage>
        <taxon>Bacteria</taxon>
        <taxon>Pseudomonadati</taxon>
        <taxon>Pseudomonadota</taxon>
        <taxon>Gammaproteobacteria</taxon>
        <taxon>Pseudomonadales</taxon>
        <taxon>Pseudomonadaceae</taxon>
        <taxon>Ectopseudomonas</taxon>
    </lineage>
</organism>
<feature type="compositionally biased region" description="Low complexity" evidence="2">
    <location>
        <begin position="167"/>
        <end position="193"/>
    </location>
</feature>
<sequence length="294" mass="32582">MIARFLHNSRRVVMKSFAFRGLPLFLVLLLAGCQSSQQHSLPPVDDLVVAFRQLDLSLAEERLDDARSQLSTLQQRASRDTRLEQYQRQLAEAYMEQGREALQQGDLDRAAQALGQARSLMPQAPALSHDLNQAIDSARTARQVAAEQQARDAAAKLDAERQEQLRQQRQASERQAAAKAAAAPVAASQPAPVVESKPTARLIDPNAATSSVAMPMLDNQDNENLRRLLDSVAADVVTFRCAVRIEVREAKDYPWVAALLSARIKKLDPSFRPQLSQKIAPQQVPRLLLSPKRS</sequence>
<dbReference type="NCBIfam" id="NF041601">
    <property type="entry name" value="PA5502_lipo"/>
    <property type="match status" value="1"/>
</dbReference>
<protein>
    <submittedName>
        <fullName evidence="3">Tetratricopeptide TPR_2 repeat protein</fullName>
    </submittedName>
</protein>
<dbReference type="InterPro" id="IPR048086">
    <property type="entry name" value="PA5502-like_lipo"/>
</dbReference>
<dbReference type="HOGENOM" id="CLU_1169889_0_0_6"/>
<feature type="repeat" description="TPR" evidence="1">
    <location>
        <begin position="91"/>
        <end position="124"/>
    </location>
</feature>